<comment type="caution">
    <text evidence="1">The sequence shown here is derived from an EMBL/GenBank/DDBJ whole genome shotgun (WGS) entry which is preliminary data.</text>
</comment>
<sequence length="45" mass="5603">MDLKQQYENAKEKLLNDTAINKQNREWLKEFFEKEEYKLKRKNGL</sequence>
<proteinExistence type="predicted"/>
<feature type="non-terminal residue" evidence="1">
    <location>
        <position position="45"/>
    </location>
</feature>
<dbReference type="AlphaFoldDB" id="A0A832VAL7"/>
<protein>
    <submittedName>
        <fullName evidence="1">Uncharacterized protein</fullName>
    </submittedName>
</protein>
<accession>A0A832VAL7</accession>
<evidence type="ECO:0000313" key="2">
    <source>
        <dbReference type="Proteomes" id="UP000646946"/>
    </source>
</evidence>
<dbReference type="Proteomes" id="UP000646946">
    <property type="component" value="Unassembled WGS sequence"/>
</dbReference>
<gene>
    <name evidence="1" type="ORF">H1016_03760</name>
</gene>
<reference evidence="1 2" key="1">
    <citation type="journal article" name="Nat. Commun.">
        <title>Undinarchaeota illuminate DPANN phylogeny and the impact of gene transfer on archaeal evolution.</title>
        <authorList>
            <person name="Dombrowski N."/>
            <person name="Williams T.A."/>
            <person name="Sun J."/>
            <person name="Woodcroft B.J."/>
            <person name="Lee J.H."/>
            <person name="Minh B.Q."/>
            <person name="Rinke C."/>
            <person name="Spang A."/>
        </authorList>
    </citation>
    <scope>NUCLEOTIDE SEQUENCE [LARGE SCALE GENOMIC DNA]</scope>
    <source>
        <strain evidence="1">MAG_bin1129</strain>
    </source>
</reference>
<organism evidence="1 2">
    <name type="scientific">Candidatus Naiadarchaeum limnaeum</name>
    <dbReference type="NCBI Taxonomy" id="2756139"/>
    <lineage>
        <taxon>Archaea</taxon>
        <taxon>Candidatus Undinarchaeota</taxon>
        <taxon>Candidatus Undinarchaeia</taxon>
        <taxon>Candidatus Naiadarchaeales</taxon>
        <taxon>Candidatus Naiadarchaeaceae</taxon>
        <taxon>Candidatus Naiadarchaeum</taxon>
    </lineage>
</organism>
<name>A0A832VAL7_9ARCH</name>
<evidence type="ECO:0000313" key="1">
    <source>
        <dbReference type="EMBL" id="HIK00631.1"/>
    </source>
</evidence>
<dbReference type="EMBL" id="DVAB01000030">
    <property type="protein sequence ID" value="HIK00631.1"/>
    <property type="molecule type" value="Genomic_DNA"/>
</dbReference>
<keyword evidence="2" id="KW-1185">Reference proteome</keyword>